<name>A0A8J6J4B4_9FIRM</name>
<organism evidence="1 2">
    <name type="scientific">Flintibacter faecis</name>
    <dbReference type="NCBI Taxonomy" id="2763047"/>
    <lineage>
        <taxon>Bacteria</taxon>
        <taxon>Bacillati</taxon>
        <taxon>Bacillota</taxon>
        <taxon>Clostridia</taxon>
        <taxon>Eubacteriales</taxon>
        <taxon>Flintibacter</taxon>
    </lineage>
</organism>
<keyword evidence="2" id="KW-1185">Reference proteome</keyword>
<reference evidence="1" key="1">
    <citation type="submission" date="2020-08" db="EMBL/GenBank/DDBJ databases">
        <title>Genome public.</title>
        <authorList>
            <person name="Liu C."/>
            <person name="Sun Q."/>
        </authorList>
    </citation>
    <scope>NUCLEOTIDE SEQUENCE</scope>
    <source>
        <strain evidence="1">BX5</strain>
    </source>
</reference>
<proteinExistence type="predicted"/>
<dbReference type="RefSeq" id="WP_186878269.1">
    <property type="nucleotide sequence ID" value="NZ_JACOPN010000003.1"/>
</dbReference>
<sequence length="326" mass="37571">MSYPKPLSEKSLERLYTQAGLSTETCAFLHSLFAACANLYGTIALRDVWSVYQELKSDVPRIHRRDLIAFSSIVRREVQPYWVYEIEELYTEEPHNDLDRHIVSKEVIGAGYGKMFSFYALMDERDDRPYCVPDDFLSYAEPTASVEEKSLADFIGNLKSTAMECAPKQRKTYPNENRGKKLNEFSFLNLNERFNLDYYKKVPATYSALLAEYSGTEAEKIMRFHRRAENVGHLRTTDMIQNMLIELCEVGVRLTEKQQDTLMQLIVQYHNGSRLWCTCGWKPDELAAKFNGIGAFPGQEASSPEGMMDEKDIIRKMKELGLKVLE</sequence>
<comment type="caution">
    <text evidence="1">The sequence shown here is derived from an EMBL/GenBank/DDBJ whole genome shotgun (WGS) entry which is preliminary data.</text>
</comment>
<dbReference type="Proteomes" id="UP000602260">
    <property type="component" value="Unassembled WGS sequence"/>
</dbReference>
<protein>
    <submittedName>
        <fullName evidence="1">Uncharacterized protein</fullName>
    </submittedName>
</protein>
<evidence type="ECO:0000313" key="2">
    <source>
        <dbReference type="Proteomes" id="UP000602260"/>
    </source>
</evidence>
<dbReference type="AlphaFoldDB" id="A0A8J6J4B4"/>
<evidence type="ECO:0000313" key="1">
    <source>
        <dbReference type="EMBL" id="MBC5716951.1"/>
    </source>
</evidence>
<accession>A0A8J6J4B4</accession>
<dbReference type="EMBL" id="JACOPN010000003">
    <property type="protein sequence ID" value="MBC5716951.1"/>
    <property type="molecule type" value="Genomic_DNA"/>
</dbReference>
<gene>
    <name evidence="1" type="ORF">H8S55_06430</name>
</gene>